<protein>
    <submittedName>
        <fullName evidence="2">Uncharacterized protein</fullName>
    </submittedName>
</protein>
<dbReference type="InterPro" id="IPR011060">
    <property type="entry name" value="RibuloseP-bd_barrel"/>
</dbReference>
<name>A0A133V6K9_9EURY</name>
<evidence type="ECO:0000313" key="2">
    <source>
        <dbReference type="EMBL" id="KXB02062.1"/>
    </source>
</evidence>
<gene>
    <name evidence="2" type="ORF">AKJ43_02585</name>
</gene>
<keyword evidence="3" id="KW-1185">Reference proteome</keyword>
<dbReference type="Gene3D" id="3.20.20.70">
    <property type="entry name" value="Aldolase class I"/>
    <property type="match status" value="1"/>
</dbReference>
<proteinExistence type="inferred from homology"/>
<evidence type="ECO:0000256" key="1">
    <source>
        <dbReference type="RuleBase" id="RU003657"/>
    </source>
</evidence>
<keyword evidence="1" id="KW-0368">Histidine biosynthesis</keyword>
<evidence type="ECO:0000313" key="3">
    <source>
        <dbReference type="Proteomes" id="UP000070400"/>
    </source>
</evidence>
<dbReference type="Proteomes" id="UP000070400">
    <property type="component" value="Unassembled WGS sequence"/>
</dbReference>
<dbReference type="InterPro" id="IPR006062">
    <property type="entry name" value="His_biosynth"/>
</dbReference>
<reference evidence="2 3" key="1">
    <citation type="journal article" date="2016" name="Sci. Rep.">
        <title>Metabolic traits of an uncultured archaeal lineage -MSBL1- from brine pools of the Red Sea.</title>
        <authorList>
            <person name="Mwirichia R."/>
            <person name="Alam I."/>
            <person name="Rashid M."/>
            <person name="Vinu M."/>
            <person name="Ba-Alawi W."/>
            <person name="Anthony Kamau A."/>
            <person name="Kamanda Ngugi D."/>
            <person name="Goker M."/>
            <person name="Klenk H.P."/>
            <person name="Bajic V."/>
            <person name="Stingl U."/>
        </authorList>
    </citation>
    <scope>NUCLEOTIDE SEQUENCE [LARGE SCALE GENOMIC DNA]</scope>
    <source>
        <strain evidence="2">SCGC-AAA261D19</strain>
    </source>
</reference>
<accession>A0A133V6K9</accession>
<comment type="caution">
    <text evidence="2">The sequence shown here is derived from an EMBL/GenBank/DDBJ whole genome shotgun (WGS) entry which is preliminary data.</text>
</comment>
<dbReference type="AlphaFoldDB" id="A0A133V6K9"/>
<comment type="similarity">
    <text evidence="1">Belongs to the HisA/HisF family.</text>
</comment>
<dbReference type="EMBL" id="LHXX01000027">
    <property type="protein sequence ID" value="KXB02062.1"/>
    <property type="molecule type" value="Genomic_DNA"/>
</dbReference>
<dbReference type="Pfam" id="PF00977">
    <property type="entry name" value="His_biosynth"/>
    <property type="match status" value="1"/>
</dbReference>
<sequence length="59" mass="6251">MVGRVMESVRIPVIVGGGIRNTKDILELKRLGVSGVLVATALHKGNIGSEEINRLAAKN</sequence>
<keyword evidence="1" id="KW-0028">Amino-acid biosynthesis</keyword>
<dbReference type="InterPro" id="IPR013785">
    <property type="entry name" value="Aldolase_TIM"/>
</dbReference>
<dbReference type="SUPFAM" id="SSF51366">
    <property type="entry name" value="Ribulose-phoshate binding barrel"/>
    <property type="match status" value="1"/>
</dbReference>
<organism evidence="2 3">
    <name type="scientific">candidate division MSBL1 archaeon SCGC-AAA261D19</name>
    <dbReference type="NCBI Taxonomy" id="1698273"/>
    <lineage>
        <taxon>Archaea</taxon>
        <taxon>Methanobacteriati</taxon>
        <taxon>Methanobacteriota</taxon>
        <taxon>candidate division MSBL1</taxon>
    </lineage>
</organism>
<dbReference type="GO" id="GO:0000105">
    <property type="term" value="P:L-histidine biosynthetic process"/>
    <property type="evidence" value="ECO:0007669"/>
    <property type="project" value="UniProtKB-KW"/>
</dbReference>